<dbReference type="EMBL" id="BMAW01119816">
    <property type="protein sequence ID" value="GFT86557.1"/>
    <property type="molecule type" value="Genomic_DNA"/>
</dbReference>
<proteinExistence type="predicted"/>
<accession>A0A8X6U3C7</accession>
<keyword evidence="2" id="KW-1185">Reference proteome</keyword>
<name>A0A8X6U3C7_NEPPI</name>
<reference evidence="1" key="1">
    <citation type="submission" date="2020-08" db="EMBL/GenBank/DDBJ databases">
        <title>Multicomponent nature underlies the extraordinary mechanical properties of spider dragline silk.</title>
        <authorList>
            <person name="Kono N."/>
            <person name="Nakamura H."/>
            <person name="Mori M."/>
            <person name="Yoshida Y."/>
            <person name="Ohtoshi R."/>
            <person name="Malay A.D."/>
            <person name="Moran D.A.P."/>
            <person name="Tomita M."/>
            <person name="Numata K."/>
            <person name="Arakawa K."/>
        </authorList>
    </citation>
    <scope>NUCLEOTIDE SEQUENCE</scope>
</reference>
<sequence>MEEFSSIIAHLLMAYAKIYILVVTIELSLSVHALSSVSWTSLPTNMVFPQYTLEFPCTPRSVLSSASPVYTMPCHPNVPHLRSKQKIVAII</sequence>
<organism evidence="1 2">
    <name type="scientific">Nephila pilipes</name>
    <name type="common">Giant wood spider</name>
    <name type="synonym">Nephila maculata</name>
    <dbReference type="NCBI Taxonomy" id="299642"/>
    <lineage>
        <taxon>Eukaryota</taxon>
        <taxon>Metazoa</taxon>
        <taxon>Ecdysozoa</taxon>
        <taxon>Arthropoda</taxon>
        <taxon>Chelicerata</taxon>
        <taxon>Arachnida</taxon>
        <taxon>Araneae</taxon>
        <taxon>Araneomorphae</taxon>
        <taxon>Entelegynae</taxon>
        <taxon>Araneoidea</taxon>
        <taxon>Nephilidae</taxon>
        <taxon>Nephila</taxon>
    </lineage>
</organism>
<dbReference type="AlphaFoldDB" id="A0A8X6U3C7"/>
<comment type="caution">
    <text evidence="1">The sequence shown here is derived from an EMBL/GenBank/DDBJ whole genome shotgun (WGS) entry which is preliminary data.</text>
</comment>
<protein>
    <submittedName>
        <fullName evidence="1">Uncharacterized protein</fullName>
    </submittedName>
</protein>
<dbReference type="Proteomes" id="UP000887013">
    <property type="component" value="Unassembled WGS sequence"/>
</dbReference>
<evidence type="ECO:0000313" key="1">
    <source>
        <dbReference type="EMBL" id="GFT86557.1"/>
    </source>
</evidence>
<evidence type="ECO:0000313" key="2">
    <source>
        <dbReference type="Proteomes" id="UP000887013"/>
    </source>
</evidence>
<gene>
    <name evidence="1" type="ORF">NPIL_283721</name>
</gene>